<name>A0AAV1XJX8_LUPLU</name>
<sequence>MEEEKDTMPPFWMQDGGTNSRRLSRTNSLFFNSGAVLIFLLVTALAFIFILAPTLHSFTSHVFKPHTVKRTWDSLNLVLVLFAILCGFLSRNNNNTTNEETPRSYSYEEQNFSVSDKTQDYTKQNPETETQRSWYEYEYSDRTGYNYKSFNRLRSINSYPDLRQESTWVNSDERWRFYDDTHVNGYQDRRQRPVTGEEELGMKTLEVDTFEVSKKEVSSAPQPLPAVEPPTPPPPPPPPRGKEARRKGKGTYQAVGKAKNHDLEVKRSQPPPPPSTPPPPPPPPPTIPTEKTLKEKNRSKSATKAFLASLKGKKKKQRHRSLENFESILNYSKPHTLRSQPPPPPPPPVFESLFSLKKREHEKPHSSLSKTEPVKGATTLKPHLRESFYTLKENVSAGNESPLNIPIPPPPPPFNMPVWKFKVKGDFVRIDSNSSTSSDLPDLEVVESPKESSDVNQCNSNDGGESEIPLFFPSPDVDTKANTFIEKFRAGLRMEKMNSTKSNLGPSINTETKEDAGPSSRYKAAYVL</sequence>
<feature type="compositionally biased region" description="Pro residues" evidence="1">
    <location>
        <begin position="340"/>
        <end position="349"/>
    </location>
</feature>
<dbReference type="PANTHER" id="PTHR33098:SF36">
    <property type="entry name" value="HYDROXYPROLINE-RICH GLYCOPROTEIN FAMILY PROTEIN"/>
    <property type="match status" value="1"/>
</dbReference>
<feature type="region of interest" description="Disordered" evidence="1">
    <location>
        <begin position="431"/>
        <end position="473"/>
    </location>
</feature>
<comment type="caution">
    <text evidence="3">The sequence shown here is derived from an EMBL/GenBank/DDBJ whole genome shotgun (WGS) entry which is preliminary data.</text>
</comment>
<feature type="compositionally biased region" description="Pro residues" evidence="1">
    <location>
        <begin position="222"/>
        <end position="239"/>
    </location>
</feature>
<keyword evidence="2" id="KW-1133">Transmembrane helix</keyword>
<keyword evidence="2" id="KW-0472">Membrane</keyword>
<feature type="transmembrane region" description="Helical" evidence="2">
    <location>
        <begin position="72"/>
        <end position="90"/>
    </location>
</feature>
<feature type="region of interest" description="Disordered" evidence="1">
    <location>
        <begin position="497"/>
        <end position="528"/>
    </location>
</feature>
<feature type="region of interest" description="Disordered" evidence="1">
    <location>
        <begin position="212"/>
        <end position="381"/>
    </location>
</feature>
<evidence type="ECO:0000313" key="4">
    <source>
        <dbReference type="Proteomes" id="UP001497480"/>
    </source>
</evidence>
<reference evidence="3 4" key="1">
    <citation type="submission" date="2024-03" db="EMBL/GenBank/DDBJ databases">
        <authorList>
            <person name="Martinez-Hernandez J."/>
        </authorList>
    </citation>
    <scope>NUCLEOTIDE SEQUENCE [LARGE SCALE GENOMIC DNA]</scope>
</reference>
<dbReference type="Pfam" id="PF05553">
    <property type="entry name" value="DUF761"/>
    <property type="match status" value="1"/>
</dbReference>
<dbReference type="AlphaFoldDB" id="A0AAV1XJX8"/>
<dbReference type="Proteomes" id="UP001497480">
    <property type="component" value="Unassembled WGS sequence"/>
</dbReference>
<dbReference type="InterPro" id="IPR008480">
    <property type="entry name" value="DUF761_pln"/>
</dbReference>
<proteinExistence type="predicted"/>
<feature type="compositionally biased region" description="Polar residues" evidence="1">
    <location>
        <begin position="499"/>
        <end position="510"/>
    </location>
</feature>
<keyword evidence="4" id="KW-1185">Reference proteome</keyword>
<evidence type="ECO:0008006" key="5">
    <source>
        <dbReference type="Google" id="ProtNLM"/>
    </source>
</evidence>
<organism evidence="3 4">
    <name type="scientific">Lupinus luteus</name>
    <name type="common">European yellow lupine</name>
    <dbReference type="NCBI Taxonomy" id="3873"/>
    <lineage>
        <taxon>Eukaryota</taxon>
        <taxon>Viridiplantae</taxon>
        <taxon>Streptophyta</taxon>
        <taxon>Embryophyta</taxon>
        <taxon>Tracheophyta</taxon>
        <taxon>Spermatophyta</taxon>
        <taxon>Magnoliopsida</taxon>
        <taxon>eudicotyledons</taxon>
        <taxon>Gunneridae</taxon>
        <taxon>Pentapetalae</taxon>
        <taxon>rosids</taxon>
        <taxon>fabids</taxon>
        <taxon>Fabales</taxon>
        <taxon>Fabaceae</taxon>
        <taxon>Papilionoideae</taxon>
        <taxon>50 kb inversion clade</taxon>
        <taxon>genistoids sensu lato</taxon>
        <taxon>core genistoids</taxon>
        <taxon>Genisteae</taxon>
        <taxon>Lupinus</taxon>
    </lineage>
</organism>
<feature type="transmembrane region" description="Helical" evidence="2">
    <location>
        <begin position="29"/>
        <end position="52"/>
    </location>
</feature>
<keyword evidence="2" id="KW-0812">Transmembrane</keyword>
<evidence type="ECO:0000256" key="2">
    <source>
        <dbReference type="SAM" id="Phobius"/>
    </source>
</evidence>
<feature type="compositionally biased region" description="Pro residues" evidence="1">
    <location>
        <begin position="269"/>
        <end position="287"/>
    </location>
</feature>
<protein>
    <recommendedName>
        <fullName evidence="5">Hydroxyproline-rich glycoprotein family protein</fullName>
    </recommendedName>
</protein>
<feature type="compositionally biased region" description="Polar residues" evidence="1">
    <location>
        <begin position="454"/>
        <end position="463"/>
    </location>
</feature>
<dbReference type="PANTHER" id="PTHR33098">
    <property type="entry name" value="COTTON FIBER (DUF761)"/>
    <property type="match status" value="1"/>
</dbReference>
<accession>A0AAV1XJX8</accession>
<evidence type="ECO:0000256" key="1">
    <source>
        <dbReference type="SAM" id="MobiDB-lite"/>
    </source>
</evidence>
<dbReference type="EMBL" id="CAXHTB010000016">
    <property type="protein sequence ID" value="CAL0322090.1"/>
    <property type="molecule type" value="Genomic_DNA"/>
</dbReference>
<gene>
    <name evidence="3" type="ORF">LLUT_LOCUS23150</name>
</gene>
<evidence type="ECO:0000313" key="3">
    <source>
        <dbReference type="EMBL" id="CAL0322090.1"/>
    </source>
</evidence>